<proteinExistence type="inferred from homology"/>
<comment type="similarity">
    <text evidence="3">Belongs to the FliM family.</text>
</comment>
<keyword evidence="7" id="KW-0997">Cell inner membrane</keyword>
<comment type="function">
    <text evidence="11">FliM is one of three proteins (FliG, FliN, FliM) that forms the rotor-mounted switch complex (C ring), located at the base of the basal body. This complex interacts with the CheY and CheZ chemotaxis proteins, in addition to contacting components of the motor that determine the direction of flagellar rotation.</text>
</comment>
<keyword evidence="13" id="KW-0966">Cell projection</keyword>
<evidence type="ECO:0000256" key="7">
    <source>
        <dbReference type="ARBA" id="ARBA00022519"/>
    </source>
</evidence>
<dbReference type="Gene3D" id="3.40.1550.10">
    <property type="entry name" value="CheC-like"/>
    <property type="match status" value="1"/>
</dbReference>
<dbReference type="KEGG" id="pbal:CPBP_00593"/>
<dbReference type="GO" id="GO:0005886">
    <property type="term" value="C:plasma membrane"/>
    <property type="evidence" value="ECO:0007669"/>
    <property type="project" value="UniProtKB-SubCell"/>
</dbReference>
<dbReference type="InterPro" id="IPR001543">
    <property type="entry name" value="FliN-like_C"/>
</dbReference>
<keyword evidence="8" id="KW-0283">Flagellar rotation</keyword>
<evidence type="ECO:0000256" key="5">
    <source>
        <dbReference type="ARBA" id="ARBA00022475"/>
    </source>
</evidence>
<feature type="domain" description="Flagellar motor switch protein FliN-like C-terminal" evidence="12">
    <location>
        <begin position="293"/>
        <end position="361"/>
    </location>
</feature>
<gene>
    <name evidence="13" type="primary">fliM</name>
    <name evidence="13" type="ORF">CPBP_00593</name>
</gene>
<keyword evidence="13" id="KW-0282">Flagellum</keyword>
<keyword evidence="13" id="KW-0969">Cilium</keyword>
<organism evidence="13 14">
    <name type="scientific">Candidatus Bodocaedibacter vickermanii</name>
    <dbReference type="NCBI Taxonomy" id="2741701"/>
    <lineage>
        <taxon>Bacteria</taxon>
        <taxon>Pseudomonadati</taxon>
        <taxon>Pseudomonadota</taxon>
        <taxon>Alphaproteobacteria</taxon>
        <taxon>Holosporales</taxon>
        <taxon>Candidatus Paracaedibacteraceae</taxon>
        <taxon>Candidatus Bodocaedibacter</taxon>
    </lineage>
</organism>
<accession>A0A7L9RT77</accession>
<evidence type="ECO:0000256" key="10">
    <source>
        <dbReference type="ARBA" id="ARBA00023143"/>
    </source>
</evidence>
<dbReference type="GO" id="GO:0009425">
    <property type="term" value="C:bacterial-type flagellum basal body"/>
    <property type="evidence" value="ECO:0007669"/>
    <property type="project" value="UniProtKB-SubCell"/>
</dbReference>
<keyword evidence="9" id="KW-0472">Membrane</keyword>
<name>A0A7L9RT77_9PROT</name>
<dbReference type="Pfam" id="PF01052">
    <property type="entry name" value="FliMN_C"/>
    <property type="match status" value="1"/>
</dbReference>
<dbReference type="GO" id="GO:0071978">
    <property type="term" value="P:bacterial-type flagellum-dependent swarming motility"/>
    <property type="evidence" value="ECO:0007669"/>
    <property type="project" value="TreeGrafter"/>
</dbReference>
<sequence>MAKDKNKGNDQSEKEALSEEELQLRAFQEAIDRESAETEKELQGAIKASEFLQQDSIDQMFEDDASSGSQGAGAKLLLHKNNHENTQFPILDIVFDKFVQFFSTSASNFLQNRVEIVKLRVHSLMFQEYLENISLPALFNVYQIVNWESKGIVTINNSLTYSLINVLLGGKKNGGTQKEKIEGRTFSKLETNIVERFVSLALQDLGSAFAFIHPMEFLVERQESIPKLIGSIQQNALVSFCSFKFNIGDFEGVMDVVVPHNSLDPIREELIRKHATDEPVGKINNWKPYLTEKILQTDIEMSAVLLEESISLLDVLKWKPGTSIPIDVHQFDEVVLRVDNKELFTGKVGHQNSMVSIEIETVRGDV</sequence>
<evidence type="ECO:0000256" key="9">
    <source>
        <dbReference type="ARBA" id="ARBA00023136"/>
    </source>
</evidence>
<dbReference type="InterPro" id="IPR001689">
    <property type="entry name" value="Flag_FliM"/>
</dbReference>
<dbReference type="Gene3D" id="2.30.330.10">
    <property type="entry name" value="SpoA-like"/>
    <property type="match status" value="1"/>
</dbReference>
<keyword evidence="5" id="KW-1003">Cell membrane</keyword>
<dbReference type="EMBL" id="CP054719">
    <property type="protein sequence ID" value="QOL19823.1"/>
    <property type="molecule type" value="Genomic_DNA"/>
</dbReference>
<comment type="subcellular location">
    <subcellularLocation>
        <location evidence="1">Bacterial flagellum basal body</location>
    </subcellularLocation>
    <subcellularLocation>
        <location evidence="2">Cell inner membrane</location>
        <topology evidence="2">Peripheral membrane protein</topology>
    </subcellularLocation>
</comment>
<evidence type="ECO:0000256" key="1">
    <source>
        <dbReference type="ARBA" id="ARBA00004117"/>
    </source>
</evidence>
<dbReference type="SUPFAM" id="SSF103039">
    <property type="entry name" value="CheC-like"/>
    <property type="match status" value="1"/>
</dbReference>
<dbReference type="RefSeq" id="WP_350332565.1">
    <property type="nucleotide sequence ID" value="NZ_CP054719.1"/>
</dbReference>
<protein>
    <recommendedName>
        <fullName evidence="4">Flagellar motor switch protein FliM</fullName>
    </recommendedName>
</protein>
<evidence type="ECO:0000256" key="11">
    <source>
        <dbReference type="ARBA" id="ARBA00025044"/>
    </source>
</evidence>
<evidence type="ECO:0000256" key="2">
    <source>
        <dbReference type="ARBA" id="ARBA00004417"/>
    </source>
</evidence>
<evidence type="ECO:0000313" key="14">
    <source>
        <dbReference type="Proteomes" id="UP000594001"/>
    </source>
</evidence>
<dbReference type="PRINTS" id="PR00955">
    <property type="entry name" value="FLGMOTORFLIM"/>
</dbReference>
<evidence type="ECO:0000256" key="4">
    <source>
        <dbReference type="ARBA" id="ARBA00021898"/>
    </source>
</evidence>
<dbReference type="CDD" id="cd17908">
    <property type="entry name" value="FliM"/>
    <property type="match status" value="1"/>
</dbReference>
<keyword evidence="14" id="KW-1185">Reference proteome</keyword>
<evidence type="ECO:0000256" key="6">
    <source>
        <dbReference type="ARBA" id="ARBA00022500"/>
    </source>
</evidence>
<dbReference type="InterPro" id="IPR028976">
    <property type="entry name" value="CheC-like_sf"/>
</dbReference>
<dbReference type="AlphaFoldDB" id="A0A7L9RT77"/>
<reference evidence="13 14" key="1">
    <citation type="submission" date="2020-06" db="EMBL/GenBank/DDBJ databases">
        <title>The endosymbiont of the kinetoplastid Bodo saltans is a Paracaedibacter-like alpha-proteobacterium possessing a putative toxin-antitoxin system.</title>
        <authorList>
            <person name="Midha S."/>
            <person name="Rigden D.J."/>
            <person name="Siozios S."/>
            <person name="Hurst G.D.D."/>
            <person name="Jackson A.P."/>
        </authorList>
    </citation>
    <scope>NUCLEOTIDE SEQUENCE [LARGE SCALE GENOMIC DNA]</scope>
    <source>
        <strain evidence="13">Lake Konstanz</strain>
    </source>
</reference>
<dbReference type="SUPFAM" id="SSF101801">
    <property type="entry name" value="Surface presentation of antigens (SPOA)"/>
    <property type="match status" value="1"/>
</dbReference>
<keyword evidence="6" id="KW-0145">Chemotaxis</keyword>
<evidence type="ECO:0000256" key="3">
    <source>
        <dbReference type="ARBA" id="ARBA00011049"/>
    </source>
</evidence>
<dbReference type="PANTHER" id="PTHR30034:SF3">
    <property type="entry name" value="FLAGELLAR MOTOR SWITCH PROTEIN FLIM"/>
    <property type="match status" value="1"/>
</dbReference>
<evidence type="ECO:0000256" key="8">
    <source>
        <dbReference type="ARBA" id="ARBA00022779"/>
    </source>
</evidence>
<keyword evidence="10" id="KW-0975">Bacterial flagellum</keyword>
<dbReference type="InterPro" id="IPR036429">
    <property type="entry name" value="SpoA-like_sf"/>
</dbReference>
<dbReference type="GO" id="GO:0003774">
    <property type="term" value="F:cytoskeletal motor activity"/>
    <property type="evidence" value="ECO:0007669"/>
    <property type="project" value="InterPro"/>
</dbReference>
<dbReference type="Proteomes" id="UP000594001">
    <property type="component" value="Chromosome"/>
</dbReference>
<dbReference type="PANTHER" id="PTHR30034">
    <property type="entry name" value="FLAGELLAR MOTOR SWITCH PROTEIN FLIM"/>
    <property type="match status" value="1"/>
</dbReference>
<dbReference type="GO" id="GO:0050918">
    <property type="term" value="P:positive chemotaxis"/>
    <property type="evidence" value="ECO:0007669"/>
    <property type="project" value="TreeGrafter"/>
</dbReference>
<dbReference type="Pfam" id="PF02154">
    <property type="entry name" value="FliM"/>
    <property type="match status" value="1"/>
</dbReference>
<evidence type="ECO:0000313" key="13">
    <source>
        <dbReference type="EMBL" id="QOL19823.1"/>
    </source>
</evidence>
<evidence type="ECO:0000259" key="12">
    <source>
        <dbReference type="Pfam" id="PF01052"/>
    </source>
</evidence>